<organism>
    <name type="scientific">Phaseolus vulgaris</name>
    <name type="common">Kidney bean</name>
    <name type="synonym">French bean</name>
    <dbReference type="NCBI Taxonomy" id="3885"/>
    <lineage>
        <taxon>Eukaryota</taxon>
        <taxon>Viridiplantae</taxon>
        <taxon>Streptophyta</taxon>
        <taxon>Embryophyta</taxon>
        <taxon>Tracheophyta</taxon>
        <taxon>Spermatophyta</taxon>
        <taxon>Magnoliopsida</taxon>
        <taxon>eudicotyledons</taxon>
        <taxon>Gunneridae</taxon>
        <taxon>Pentapetalae</taxon>
        <taxon>rosids</taxon>
        <taxon>fabids</taxon>
        <taxon>Fabales</taxon>
        <taxon>Fabaceae</taxon>
        <taxon>Papilionoideae</taxon>
        <taxon>50 kb inversion clade</taxon>
        <taxon>NPAAA clade</taxon>
        <taxon>indigoferoid/millettioid clade</taxon>
        <taxon>Phaseoleae</taxon>
        <taxon>Phaseolus</taxon>
    </lineage>
</organism>
<dbReference type="Gene3D" id="2.60.120.200">
    <property type="match status" value="1"/>
</dbReference>
<dbReference type="PIR" id="JC4855">
    <property type="entry name" value="JC4855"/>
</dbReference>
<accession>Q9S9E2</accession>
<dbReference type="PANTHER" id="PTHR32401:SF45">
    <property type="entry name" value="LECTIN"/>
    <property type="match status" value="1"/>
</dbReference>
<keyword evidence="2" id="KW-0430">Lectin</keyword>
<proteinExistence type="inferred from homology"/>
<dbReference type="InterPro" id="IPR013320">
    <property type="entry name" value="ConA-like_dom_sf"/>
</dbReference>
<protein>
    <submittedName>
        <fullName>Alpha-amylase inhibitor alpha subunit, PHA-I alpha subunit</fullName>
    </submittedName>
</protein>
<evidence type="ECO:0000256" key="1">
    <source>
        <dbReference type="ARBA" id="ARBA00007606"/>
    </source>
</evidence>
<dbReference type="SMR" id="Q9S9E2"/>
<evidence type="ECO:0000259" key="3">
    <source>
        <dbReference type="Pfam" id="PF00139"/>
    </source>
</evidence>
<name>Q9S9E2_PHAVU</name>
<dbReference type="GO" id="GO:0030246">
    <property type="term" value="F:carbohydrate binding"/>
    <property type="evidence" value="ECO:0007669"/>
    <property type="project" value="UniProtKB-KW"/>
</dbReference>
<dbReference type="PANTHER" id="PTHR32401">
    <property type="entry name" value="CONCANAVALIN A-LIKE LECTIN FAMILY PROTEIN"/>
    <property type="match status" value="1"/>
</dbReference>
<dbReference type="AlphaFoldDB" id="Q9S9E2"/>
<sequence length="76" mass="8401">ATETSFNIDGFNKTNLILQGDAIVSSNGNLQLSYNSYDSMSRAFYSAPIQIRDSTTGNVASFDTNFTMNIRTHRQA</sequence>
<dbReference type="Pfam" id="PF00139">
    <property type="entry name" value="Lectin_legB"/>
    <property type="match status" value="1"/>
</dbReference>
<evidence type="ECO:0000256" key="2">
    <source>
        <dbReference type="ARBA" id="ARBA00022734"/>
    </source>
</evidence>
<reference key="1">
    <citation type="journal article" date="1996" name="J. Biochem.">
        <title>Complete sequence, subunit structure, and complexes with pancreatic alpha-amylase of an alpha-amylase inhibitor from Phaseolus vulgaris white kidney beans.</title>
        <authorList>
            <person name="Kasahara K."/>
            <person name="Hayashi K."/>
            <person name="Arakawa T."/>
            <person name="Philo J.S."/>
            <person name="Wen J."/>
            <person name="Hara S."/>
            <person name="Yamaguchi H."/>
        </authorList>
    </citation>
    <scope>PROTEIN SEQUENCE</scope>
</reference>
<dbReference type="InterPro" id="IPR001220">
    <property type="entry name" value="Legume_lectin_dom"/>
</dbReference>
<comment type="similarity">
    <text evidence="1">Belongs to the leguminous lectin family.</text>
</comment>
<dbReference type="SUPFAM" id="SSF49899">
    <property type="entry name" value="Concanavalin A-like lectins/glucanases"/>
    <property type="match status" value="1"/>
</dbReference>
<feature type="domain" description="Legume lectin" evidence="3">
    <location>
        <begin position="4"/>
        <end position="72"/>
    </location>
</feature>
<dbReference type="InterPro" id="IPR050258">
    <property type="entry name" value="Leguminous_Lectin"/>
</dbReference>